<reference evidence="2 3" key="1">
    <citation type="submission" date="2018-04" db="EMBL/GenBank/DDBJ databases">
        <title>Novel species isolated from glacier.</title>
        <authorList>
            <person name="Liu Q."/>
            <person name="Xin Y.-H."/>
        </authorList>
    </citation>
    <scope>NUCLEOTIDE SEQUENCE [LARGE SCALE GENOMIC DNA]</scope>
    <source>
        <strain evidence="2 3">GT1R17</strain>
    </source>
</reference>
<dbReference type="GO" id="GO:0016787">
    <property type="term" value="F:hydrolase activity"/>
    <property type="evidence" value="ECO:0007669"/>
    <property type="project" value="UniProtKB-KW"/>
</dbReference>
<evidence type="ECO:0000313" key="2">
    <source>
        <dbReference type="EMBL" id="PTU30343.1"/>
    </source>
</evidence>
<name>A0A2T5MCP6_9GAMM</name>
<dbReference type="SUPFAM" id="SSF56601">
    <property type="entry name" value="beta-lactamase/transpeptidase-like"/>
    <property type="match status" value="1"/>
</dbReference>
<dbReference type="PANTHER" id="PTHR43319:SF3">
    <property type="entry name" value="BETA-LACTAMASE-RELATED DOMAIN-CONTAINING PROTEIN"/>
    <property type="match status" value="1"/>
</dbReference>
<proteinExistence type="predicted"/>
<dbReference type="RefSeq" id="WP_107941287.1">
    <property type="nucleotide sequence ID" value="NZ_QANS01000006.1"/>
</dbReference>
<accession>A0A2T5MCP6</accession>
<dbReference type="InterPro" id="IPR052907">
    <property type="entry name" value="Beta-lactamase/esterase"/>
</dbReference>
<dbReference type="InterPro" id="IPR001466">
    <property type="entry name" value="Beta-lactam-related"/>
</dbReference>
<keyword evidence="2" id="KW-0378">Hydrolase</keyword>
<gene>
    <name evidence="2" type="ORF">CJD38_15470</name>
</gene>
<dbReference type="Gene3D" id="3.40.710.10">
    <property type="entry name" value="DD-peptidase/beta-lactamase superfamily"/>
    <property type="match status" value="1"/>
</dbReference>
<dbReference type="AlphaFoldDB" id="A0A2T5MCP6"/>
<dbReference type="InterPro" id="IPR012338">
    <property type="entry name" value="Beta-lactam/transpept-like"/>
</dbReference>
<dbReference type="PANTHER" id="PTHR43319">
    <property type="entry name" value="BETA-LACTAMASE-RELATED"/>
    <property type="match status" value="1"/>
</dbReference>
<comment type="caution">
    <text evidence="2">The sequence shown here is derived from an EMBL/GenBank/DDBJ whole genome shotgun (WGS) entry which is preliminary data.</text>
</comment>
<dbReference type="Pfam" id="PF00144">
    <property type="entry name" value="Beta-lactamase"/>
    <property type="match status" value="1"/>
</dbReference>
<dbReference type="Proteomes" id="UP000244248">
    <property type="component" value="Unassembled WGS sequence"/>
</dbReference>
<keyword evidence="3" id="KW-1185">Reference proteome</keyword>
<dbReference type="OrthoDB" id="5705574at2"/>
<feature type="domain" description="Beta-lactamase-related" evidence="1">
    <location>
        <begin position="47"/>
        <end position="393"/>
    </location>
</feature>
<dbReference type="EMBL" id="QANS01000006">
    <property type="protein sequence ID" value="PTU30343.1"/>
    <property type="molecule type" value="Genomic_DNA"/>
</dbReference>
<evidence type="ECO:0000313" key="3">
    <source>
        <dbReference type="Proteomes" id="UP000244248"/>
    </source>
</evidence>
<evidence type="ECO:0000259" key="1">
    <source>
        <dbReference type="Pfam" id="PF00144"/>
    </source>
</evidence>
<organism evidence="2 3">
    <name type="scientific">Stenotrophobium rhamnosiphilum</name>
    <dbReference type="NCBI Taxonomy" id="2029166"/>
    <lineage>
        <taxon>Bacteria</taxon>
        <taxon>Pseudomonadati</taxon>
        <taxon>Pseudomonadota</taxon>
        <taxon>Gammaproteobacteria</taxon>
        <taxon>Nevskiales</taxon>
        <taxon>Nevskiaceae</taxon>
        <taxon>Stenotrophobium</taxon>
    </lineage>
</organism>
<protein>
    <submittedName>
        <fullName evidence="2">Serine hydrolase</fullName>
    </submittedName>
</protein>
<sequence>MYLPGYRKIVVPQDLSEVTRIDHDAEVDPDSVGVRAGGIDRIWTSVENLYRTGLQPAITIVVRRKGQIVMKRAIGNLRGNGPGERVDRQVLEPDAPICLFSASKAITALLIHKLAEEGKLHLDDRVCEYIPEFAAHGKDRVTIRQLLAHRAGIPQLPLRHADPSLLRHWDAMVSMLSMAPPFDPRFEKQAYHALTGGFIVGELVRRIGKIELPEALQKWIAEPLKLKSVSFGLPPERRAEAPLNYLTGPKPVWPITSISERVLGVDFERAVTASNDDAFLSAIVPAGNMYASADDASRIFQMLLNGGELDGQRVLRPETVTEAIKPVGRIQFDGMLGIPIRFSPAFMLGENPVGLWGPNCREAFGHIGFMTVLCWADPRRDISVAILNNGKSVAPSALLQVVKIVGSITRACGPV</sequence>